<keyword evidence="1" id="KW-1133">Transmembrane helix</keyword>
<evidence type="ECO:0000313" key="3">
    <source>
        <dbReference type="Proteomes" id="UP000026249"/>
    </source>
</evidence>
<evidence type="ECO:0000313" key="2">
    <source>
        <dbReference type="EMBL" id="KAJ55278.1"/>
    </source>
</evidence>
<gene>
    <name evidence="2" type="ORF">ACMU_11295</name>
</gene>
<sequence length="102" mass="11022">MDKSPDEMGELPPNLRFLRGLVTVLTAVMIGGLILLLTLIVIRFRASDDFALPDAITLPEGATVQALTKGEGWWAVVTGDNRILIYSARTGALIQEVAVQSE</sequence>
<dbReference type="EMBL" id="JFKE01000004">
    <property type="protein sequence ID" value="KAJ55278.1"/>
    <property type="molecule type" value="Genomic_DNA"/>
</dbReference>
<keyword evidence="1" id="KW-0812">Transmembrane</keyword>
<proteinExistence type="predicted"/>
<accession>A0A037ZGL4</accession>
<dbReference type="AlphaFoldDB" id="A0A037ZGL4"/>
<name>A0A037ZGL4_9RHOB</name>
<dbReference type="OrthoDB" id="7872651at2"/>
<dbReference type="Proteomes" id="UP000026249">
    <property type="component" value="Unassembled WGS sequence"/>
</dbReference>
<dbReference type="Pfam" id="PF20082">
    <property type="entry name" value="DUF6476"/>
    <property type="match status" value="1"/>
</dbReference>
<evidence type="ECO:0000256" key="1">
    <source>
        <dbReference type="SAM" id="Phobius"/>
    </source>
</evidence>
<feature type="transmembrane region" description="Helical" evidence="1">
    <location>
        <begin position="20"/>
        <end position="42"/>
    </location>
</feature>
<comment type="caution">
    <text evidence="2">The sequence shown here is derived from an EMBL/GenBank/DDBJ whole genome shotgun (WGS) entry which is preliminary data.</text>
</comment>
<protein>
    <submittedName>
        <fullName evidence="2">Uncharacterized protein</fullName>
    </submittedName>
</protein>
<keyword evidence="3" id="KW-1185">Reference proteome</keyword>
<organism evidence="2 3">
    <name type="scientific">Actibacterium mucosum KCTC 23349</name>
    <dbReference type="NCBI Taxonomy" id="1454373"/>
    <lineage>
        <taxon>Bacteria</taxon>
        <taxon>Pseudomonadati</taxon>
        <taxon>Pseudomonadota</taxon>
        <taxon>Alphaproteobacteria</taxon>
        <taxon>Rhodobacterales</taxon>
        <taxon>Roseobacteraceae</taxon>
        <taxon>Actibacterium</taxon>
    </lineage>
</organism>
<reference evidence="2 3" key="1">
    <citation type="submission" date="2014-03" db="EMBL/GenBank/DDBJ databases">
        <title>Draft Genome Sequence of Actibacterium mucosum KCTC 23349, a Marine Alphaproteobacterium with Complex Ionic Requirements Isolated from Mediterranean Seawater at Malvarrosa Beach, Valencia, Spain.</title>
        <authorList>
            <person name="Arahal D.R."/>
            <person name="Shao Z."/>
            <person name="Lai Q."/>
            <person name="Pujalte M.J."/>
        </authorList>
    </citation>
    <scope>NUCLEOTIDE SEQUENCE [LARGE SCALE GENOMIC DNA]</scope>
    <source>
        <strain evidence="2 3">KCTC 23349</strain>
    </source>
</reference>
<dbReference type="InterPro" id="IPR045519">
    <property type="entry name" value="DUF6476"/>
</dbReference>
<dbReference type="RefSeq" id="WP_035258977.1">
    <property type="nucleotide sequence ID" value="NZ_JFKE01000004.1"/>
</dbReference>
<dbReference type="STRING" id="1454373.ACMU_11295"/>
<keyword evidence="1" id="KW-0472">Membrane</keyword>